<gene>
    <name evidence="1" type="ORF">QJS10_CPB19g01117</name>
</gene>
<comment type="caution">
    <text evidence="1">The sequence shown here is derived from an EMBL/GenBank/DDBJ whole genome shotgun (WGS) entry which is preliminary data.</text>
</comment>
<accession>A0AAV9CEM0</accession>
<reference evidence="1" key="1">
    <citation type="journal article" date="2023" name="Nat. Commun.">
        <title>Diploid and tetraploid genomes of Acorus and the evolution of monocots.</title>
        <authorList>
            <person name="Ma L."/>
            <person name="Liu K.W."/>
            <person name="Li Z."/>
            <person name="Hsiao Y.Y."/>
            <person name="Qi Y."/>
            <person name="Fu T."/>
            <person name="Tang G.D."/>
            <person name="Zhang D."/>
            <person name="Sun W.H."/>
            <person name="Liu D.K."/>
            <person name="Li Y."/>
            <person name="Chen G.Z."/>
            <person name="Liu X.D."/>
            <person name="Liao X.Y."/>
            <person name="Jiang Y.T."/>
            <person name="Yu X."/>
            <person name="Hao Y."/>
            <person name="Huang J."/>
            <person name="Zhao X.W."/>
            <person name="Ke S."/>
            <person name="Chen Y.Y."/>
            <person name="Wu W.L."/>
            <person name="Hsu J.L."/>
            <person name="Lin Y.F."/>
            <person name="Huang M.D."/>
            <person name="Li C.Y."/>
            <person name="Huang L."/>
            <person name="Wang Z.W."/>
            <person name="Zhao X."/>
            <person name="Zhong W.Y."/>
            <person name="Peng D.H."/>
            <person name="Ahmad S."/>
            <person name="Lan S."/>
            <person name="Zhang J.S."/>
            <person name="Tsai W.C."/>
            <person name="Van de Peer Y."/>
            <person name="Liu Z.J."/>
        </authorList>
    </citation>
    <scope>NUCLEOTIDE SEQUENCE</scope>
    <source>
        <strain evidence="1">CP</strain>
    </source>
</reference>
<sequence>MAREGLALVPAASSAKAASSLGVAGTSRSWILMDSTGEGTGMDVDKYAIMH</sequence>
<dbReference type="Proteomes" id="UP001180020">
    <property type="component" value="Unassembled WGS sequence"/>
</dbReference>
<dbReference type="AlphaFoldDB" id="A0AAV9CEM0"/>
<dbReference type="EMBL" id="JAUJYO010000019">
    <property type="protein sequence ID" value="KAK1287325.1"/>
    <property type="molecule type" value="Genomic_DNA"/>
</dbReference>
<proteinExistence type="predicted"/>
<evidence type="ECO:0000313" key="2">
    <source>
        <dbReference type="Proteomes" id="UP001180020"/>
    </source>
</evidence>
<protein>
    <submittedName>
        <fullName evidence="1">Uncharacterized protein</fullName>
    </submittedName>
</protein>
<name>A0AAV9CEM0_ACOCL</name>
<reference evidence="1" key="2">
    <citation type="submission" date="2023-06" db="EMBL/GenBank/DDBJ databases">
        <authorList>
            <person name="Ma L."/>
            <person name="Liu K.-W."/>
            <person name="Li Z."/>
            <person name="Hsiao Y.-Y."/>
            <person name="Qi Y."/>
            <person name="Fu T."/>
            <person name="Tang G."/>
            <person name="Zhang D."/>
            <person name="Sun W.-H."/>
            <person name="Liu D.-K."/>
            <person name="Li Y."/>
            <person name="Chen G.-Z."/>
            <person name="Liu X.-D."/>
            <person name="Liao X.-Y."/>
            <person name="Jiang Y.-T."/>
            <person name="Yu X."/>
            <person name="Hao Y."/>
            <person name="Huang J."/>
            <person name="Zhao X.-W."/>
            <person name="Ke S."/>
            <person name="Chen Y.-Y."/>
            <person name="Wu W.-L."/>
            <person name="Hsu J.-L."/>
            <person name="Lin Y.-F."/>
            <person name="Huang M.-D."/>
            <person name="Li C.-Y."/>
            <person name="Huang L."/>
            <person name="Wang Z.-W."/>
            <person name="Zhao X."/>
            <person name="Zhong W.-Y."/>
            <person name="Peng D.-H."/>
            <person name="Ahmad S."/>
            <person name="Lan S."/>
            <person name="Zhang J.-S."/>
            <person name="Tsai W.-C."/>
            <person name="Van De Peer Y."/>
            <person name="Liu Z.-J."/>
        </authorList>
    </citation>
    <scope>NUCLEOTIDE SEQUENCE</scope>
    <source>
        <strain evidence="1">CP</strain>
        <tissue evidence="1">Leaves</tissue>
    </source>
</reference>
<keyword evidence="2" id="KW-1185">Reference proteome</keyword>
<organism evidence="1 2">
    <name type="scientific">Acorus calamus</name>
    <name type="common">Sweet flag</name>
    <dbReference type="NCBI Taxonomy" id="4465"/>
    <lineage>
        <taxon>Eukaryota</taxon>
        <taxon>Viridiplantae</taxon>
        <taxon>Streptophyta</taxon>
        <taxon>Embryophyta</taxon>
        <taxon>Tracheophyta</taxon>
        <taxon>Spermatophyta</taxon>
        <taxon>Magnoliopsida</taxon>
        <taxon>Liliopsida</taxon>
        <taxon>Acoraceae</taxon>
        <taxon>Acorus</taxon>
    </lineage>
</organism>
<evidence type="ECO:0000313" key="1">
    <source>
        <dbReference type="EMBL" id="KAK1287325.1"/>
    </source>
</evidence>